<dbReference type="InterPro" id="IPR038765">
    <property type="entry name" value="Papain-like_cys_pep_sf"/>
</dbReference>
<dbReference type="GO" id="GO:0006508">
    <property type="term" value="P:proteolysis"/>
    <property type="evidence" value="ECO:0007669"/>
    <property type="project" value="UniProtKB-KW"/>
</dbReference>
<reference evidence="7 8" key="1">
    <citation type="submission" date="2017-06" db="EMBL/GenBank/DDBJ databases">
        <title>Ant-infecting Ophiocordyceps genomes reveal a high diversity of potential behavioral manipulation genes and a possible major role for enterotoxins.</title>
        <authorList>
            <person name="De Bekker C."/>
            <person name="Evans H.C."/>
            <person name="Brachmann A."/>
            <person name="Hughes D.P."/>
        </authorList>
    </citation>
    <scope>NUCLEOTIDE SEQUENCE [LARGE SCALE GENOMIC DNA]</scope>
    <source>
        <strain evidence="7 8">1348a</strain>
    </source>
</reference>
<dbReference type="InterPro" id="IPR036213">
    <property type="entry name" value="Calpain_III_sf"/>
</dbReference>
<keyword evidence="3 5" id="KW-0378">Hydrolase</keyword>
<evidence type="ECO:0000256" key="2">
    <source>
        <dbReference type="ARBA" id="ARBA00022670"/>
    </source>
</evidence>
<protein>
    <recommendedName>
        <fullName evidence="6">Calpain catalytic domain-containing protein</fullName>
    </recommendedName>
</protein>
<dbReference type="InterPro" id="IPR051297">
    <property type="entry name" value="PalB/RIM13"/>
</dbReference>
<evidence type="ECO:0000256" key="4">
    <source>
        <dbReference type="ARBA" id="ARBA00022807"/>
    </source>
</evidence>
<comment type="caution">
    <text evidence="7">The sequence shown here is derived from an EMBL/GenBank/DDBJ whole genome shotgun (WGS) entry which is preliminary data.</text>
</comment>
<evidence type="ECO:0000256" key="3">
    <source>
        <dbReference type="ARBA" id="ARBA00022801"/>
    </source>
</evidence>
<dbReference type="Proteomes" id="UP000224854">
    <property type="component" value="Unassembled WGS sequence"/>
</dbReference>
<sequence length="814" mass="90731">MEARAQVVEASLAHANGRDALELAIQAAELYMAAARDTLSKSEASRLRRKCRELILYAEQLKAQTQTPSDHQMLILQRASHLHGNHFPPWNSDPPEAEFELPPGADLYTDQATFTLSPTQVDNFAGWTRPTDLFGLDSDRHSANDDLMMKLTGPCDLVQDITTDCSVVASLSAAAKVLLGRHAVLSTIIFPFDCLKGRPRLSTAGKYIIRMNFNGCSRRVVIDDRLPASRSDRALFVIDRRHPYLLWPALLEKAYLKVRGGYDFPGSNSGTDLWVLMGWIPEQIFLQREDFDVNETWERIKAAHTSHDVVVTLGTGCISAQEEQLMGLIGEHDYAVEDIDSTHDGARKMLIKNPWRNAPLMAARGNRDSHGDCHNTAWMSLEDIAQHFESMYLNWNPSLFSYRLDRHFIWEMPSARLATSLVKNPQFTLCLPAGGSIWVLVSRHFVDAELDIARNRRDSMAAVARQLGFMSILVFDSQGRRVQISGRETYRGPYVDSPQTLARLKLSPGKRYTVVVDQHEFPLASYTFTMSLFSCARFQLDEAEEPMSHFQELLGSWTRRTAGGNPSCQTFYQNPQYKLSVSNTGPLSILIATDHEDVHVHVDLVWAQGERVTTVRVKDLISSSGEYRRGCAVAAVSMLEPGVYTIVCSTFEVGQTAGFALRIASMAPVSVSSVPADGAGRLRTPLAVVRLAGEEKRRARLAASWLTRASVSINSVLSPGTEETAKSVPALLMRISIVQGWGPERATVAISGDGEFREPLRVLRTPEFDIDPAQIHDQDMWLVMECIGVHHTPYNVHSELLSDSPVQIGPWMVM</sequence>
<proteinExistence type="inferred from homology"/>
<evidence type="ECO:0000259" key="6">
    <source>
        <dbReference type="PROSITE" id="PS50203"/>
    </source>
</evidence>
<feature type="active site" evidence="5">
    <location>
        <position position="353"/>
    </location>
</feature>
<comment type="similarity">
    <text evidence="1">Belongs to the peptidase C2 family. PalB/RIM13 subfamily.</text>
</comment>
<dbReference type="Pfam" id="PF01067">
    <property type="entry name" value="Calpain_III"/>
    <property type="match status" value="1"/>
</dbReference>
<evidence type="ECO:0000256" key="1">
    <source>
        <dbReference type="ARBA" id="ARBA00010193"/>
    </source>
</evidence>
<dbReference type="InterPro" id="IPR022682">
    <property type="entry name" value="Calpain_domain_III"/>
</dbReference>
<keyword evidence="4 5" id="KW-0788">Thiol protease</keyword>
<dbReference type="AlphaFoldDB" id="A0A2C5YP57"/>
<feature type="active site" evidence="5">
    <location>
        <position position="165"/>
    </location>
</feature>
<dbReference type="OrthoDB" id="167576at2759"/>
<dbReference type="GO" id="GO:0004198">
    <property type="term" value="F:calcium-dependent cysteine-type endopeptidase activity"/>
    <property type="evidence" value="ECO:0007669"/>
    <property type="project" value="InterPro"/>
</dbReference>
<dbReference type="Pfam" id="PF00648">
    <property type="entry name" value="Peptidase_C2"/>
    <property type="match status" value="1"/>
</dbReference>
<feature type="domain" description="Calpain catalytic" evidence="6">
    <location>
        <begin position="96"/>
        <end position="397"/>
    </location>
</feature>
<keyword evidence="8" id="KW-1185">Reference proteome</keyword>
<accession>A0A2C5YP57</accession>
<feature type="active site" evidence="5">
    <location>
        <position position="332"/>
    </location>
</feature>
<dbReference type="PANTHER" id="PTHR46143:SF1">
    <property type="entry name" value="CALPAIN-7"/>
    <property type="match status" value="1"/>
</dbReference>
<dbReference type="Gene3D" id="2.60.120.380">
    <property type="match status" value="1"/>
</dbReference>
<evidence type="ECO:0000256" key="5">
    <source>
        <dbReference type="PROSITE-ProRule" id="PRU00239"/>
    </source>
</evidence>
<gene>
    <name evidence="7" type="ORF">CDD82_269</name>
</gene>
<dbReference type="PROSITE" id="PS50203">
    <property type="entry name" value="CALPAIN_CAT"/>
    <property type="match status" value="1"/>
</dbReference>
<dbReference type="PANTHER" id="PTHR46143">
    <property type="entry name" value="CALPAIN-7"/>
    <property type="match status" value="1"/>
</dbReference>
<dbReference type="SUPFAM" id="SSF49758">
    <property type="entry name" value="Calpain large subunit, middle domain (domain III)"/>
    <property type="match status" value="2"/>
</dbReference>
<evidence type="ECO:0000313" key="8">
    <source>
        <dbReference type="Proteomes" id="UP000224854"/>
    </source>
</evidence>
<dbReference type="EMBL" id="NJEU01001056">
    <property type="protein sequence ID" value="PHH68794.1"/>
    <property type="molecule type" value="Genomic_DNA"/>
</dbReference>
<dbReference type="InterPro" id="IPR022683">
    <property type="entry name" value="Calpain_III"/>
</dbReference>
<organism evidence="7 8">
    <name type="scientific">Ophiocordyceps australis</name>
    <dbReference type="NCBI Taxonomy" id="1399860"/>
    <lineage>
        <taxon>Eukaryota</taxon>
        <taxon>Fungi</taxon>
        <taxon>Dikarya</taxon>
        <taxon>Ascomycota</taxon>
        <taxon>Pezizomycotina</taxon>
        <taxon>Sordariomycetes</taxon>
        <taxon>Hypocreomycetidae</taxon>
        <taxon>Hypocreales</taxon>
        <taxon>Ophiocordycipitaceae</taxon>
        <taxon>Ophiocordyceps</taxon>
    </lineage>
</organism>
<keyword evidence="2 5" id="KW-0645">Protease</keyword>
<name>A0A2C5YP57_9HYPO</name>
<dbReference type="Gene3D" id="3.90.70.10">
    <property type="entry name" value="Cysteine proteinases"/>
    <property type="match status" value="1"/>
</dbReference>
<dbReference type="SUPFAM" id="SSF54001">
    <property type="entry name" value="Cysteine proteinases"/>
    <property type="match status" value="1"/>
</dbReference>
<dbReference type="SMART" id="SM00720">
    <property type="entry name" value="calpain_III"/>
    <property type="match status" value="1"/>
</dbReference>
<dbReference type="InterPro" id="IPR001300">
    <property type="entry name" value="Peptidase_C2_calpain_cat"/>
</dbReference>
<dbReference type="Pfam" id="PF25435">
    <property type="entry name" value="PalB_C"/>
    <property type="match status" value="1"/>
</dbReference>
<evidence type="ECO:0000313" key="7">
    <source>
        <dbReference type="EMBL" id="PHH68794.1"/>
    </source>
</evidence>
<dbReference type="SMART" id="SM00230">
    <property type="entry name" value="CysPc"/>
    <property type="match status" value="1"/>
</dbReference>